<evidence type="ECO:0000313" key="2">
    <source>
        <dbReference type="EMBL" id="KAB0634949.1"/>
    </source>
</evidence>
<proteinExistence type="predicted"/>
<dbReference type="OrthoDB" id="6490254at2"/>
<dbReference type="EMBL" id="VZOJ01000089">
    <property type="protein sequence ID" value="KAB0634949.1"/>
    <property type="molecule type" value="Genomic_DNA"/>
</dbReference>
<gene>
    <name evidence="2" type="ORF">F7R21_25295</name>
</gene>
<dbReference type="Proteomes" id="UP000430232">
    <property type="component" value="Unassembled WGS sequence"/>
</dbReference>
<protein>
    <submittedName>
        <fullName evidence="2">DUF2778 domain-containing protein</fullName>
    </submittedName>
</protein>
<organism evidence="2 3">
    <name type="scientific">Burkholderia latens</name>
    <dbReference type="NCBI Taxonomy" id="488446"/>
    <lineage>
        <taxon>Bacteria</taxon>
        <taxon>Pseudomonadati</taxon>
        <taxon>Pseudomonadota</taxon>
        <taxon>Betaproteobacteria</taxon>
        <taxon>Burkholderiales</taxon>
        <taxon>Burkholderiaceae</taxon>
        <taxon>Burkholderia</taxon>
        <taxon>Burkholderia cepacia complex</taxon>
    </lineage>
</organism>
<dbReference type="RefSeq" id="WP_151066981.1">
    <property type="nucleotide sequence ID" value="NZ_CABVPL010000039.1"/>
</dbReference>
<accession>A0A6H9SLB3</accession>
<name>A0A6H9SLB3_9BURK</name>
<dbReference type="AlphaFoldDB" id="A0A6H9SLB3"/>
<evidence type="ECO:0000313" key="3">
    <source>
        <dbReference type="Proteomes" id="UP000430232"/>
    </source>
</evidence>
<dbReference type="GeneID" id="99791776"/>
<dbReference type="InterPro" id="IPR021225">
    <property type="entry name" value="Tlde1_dom"/>
</dbReference>
<evidence type="ECO:0000259" key="1">
    <source>
        <dbReference type="Pfam" id="PF10908"/>
    </source>
</evidence>
<sequence length="151" mass="16898">MHRCTFTLNDEPISIFEINGRKFPAFSGKSPYINKRDHQCLGNYGPIPTGTYYIVDRQSGGRLGRFKDAFSGKREWFALYADDGRIDDYTFCNSVTRGEFRLHPKSGTGTSKGCITLENQADFDIVRGMLLGGRGVIPGTEVRAYGKVTVR</sequence>
<feature type="domain" description="Tlde1" evidence="1">
    <location>
        <begin position="22"/>
        <end position="130"/>
    </location>
</feature>
<comment type="caution">
    <text evidence="2">The sequence shown here is derived from an EMBL/GenBank/DDBJ whole genome shotgun (WGS) entry which is preliminary data.</text>
</comment>
<dbReference type="Pfam" id="PF10908">
    <property type="entry name" value="Tlde1_dom"/>
    <property type="match status" value="1"/>
</dbReference>
<keyword evidence="3" id="KW-1185">Reference proteome</keyword>
<reference evidence="2 3" key="1">
    <citation type="submission" date="2019-09" db="EMBL/GenBank/DDBJ databases">
        <title>Draft genome sequences of 48 bacterial type strains from the CCUG.</title>
        <authorList>
            <person name="Tunovic T."/>
            <person name="Pineiro-Iglesias B."/>
            <person name="Unosson C."/>
            <person name="Inganas E."/>
            <person name="Ohlen M."/>
            <person name="Cardew S."/>
            <person name="Jensie-Markopoulos S."/>
            <person name="Salva-Serra F."/>
            <person name="Jaen-Luchoro D."/>
            <person name="Karlsson R."/>
            <person name="Svensson-Stadler L."/>
            <person name="Chun J."/>
            <person name="Moore E."/>
        </authorList>
    </citation>
    <scope>NUCLEOTIDE SEQUENCE [LARGE SCALE GENOMIC DNA]</scope>
    <source>
        <strain evidence="2 3">CCUG 54555</strain>
    </source>
</reference>